<keyword evidence="1" id="KW-1133">Transmembrane helix</keyword>
<dbReference type="Pfam" id="PF19545">
    <property type="entry name" value="DUF6069"/>
    <property type="match status" value="1"/>
</dbReference>
<proteinExistence type="predicted"/>
<feature type="transmembrane region" description="Helical" evidence="1">
    <location>
        <begin position="124"/>
        <end position="145"/>
    </location>
</feature>
<feature type="transmembrane region" description="Helical" evidence="1">
    <location>
        <begin position="101"/>
        <end position="118"/>
    </location>
</feature>
<protein>
    <submittedName>
        <fullName evidence="2">Uncharacterized protein</fullName>
    </submittedName>
</protein>
<organism evidence="2 3">
    <name type="scientific">Actinomadura barringtoniae</name>
    <dbReference type="NCBI Taxonomy" id="1427535"/>
    <lineage>
        <taxon>Bacteria</taxon>
        <taxon>Bacillati</taxon>
        <taxon>Actinomycetota</taxon>
        <taxon>Actinomycetes</taxon>
        <taxon>Streptosporangiales</taxon>
        <taxon>Thermomonosporaceae</taxon>
        <taxon>Actinomadura</taxon>
    </lineage>
</organism>
<comment type="caution">
    <text evidence="2">The sequence shown here is derived from an EMBL/GenBank/DDBJ whole genome shotgun (WGS) entry which is preliminary data.</text>
</comment>
<feature type="transmembrane region" description="Helical" evidence="1">
    <location>
        <begin position="73"/>
        <end position="94"/>
    </location>
</feature>
<sequence>MAYNTGTGSPYQQQTPRRPPVNAGRLWAGGVATAVVAAAVGIVGLFVTRGIFDIPVWLPDGQHRVVDATAAEVAVWGAFAALVATALMHLLLVTTPSPRQFFTWIVMLATLIAVLWPFTTGMSLASKIAGAAIAGVMGVAIGMLLNSVAASATRPNLPPV</sequence>
<evidence type="ECO:0000313" key="2">
    <source>
        <dbReference type="EMBL" id="MBO2449450.1"/>
    </source>
</evidence>
<dbReference type="InterPro" id="IPR045713">
    <property type="entry name" value="DUF6069"/>
</dbReference>
<dbReference type="Proteomes" id="UP000669179">
    <property type="component" value="Unassembled WGS sequence"/>
</dbReference>
<dbReference type="AlphaFoldDB" id="A0A939PBB7"/>
<evidence type="ECO:0000256" key="1">
    <source>
        <dbReference type="SAM" id="Phobius"/>
    </source>
</evidence>
<gene>
    <name evidence="2" type="ORF">J4573_20275</name>
</gene>
<keyword evidence="1" id="KW-0472">Membrane</keyword>
<keyword evidence="1" id="KW-0812">Transmembrane</keyword>
<feature type="transmembrane region" description="Helical" evidence="1">
    <location>
        <begin position="26"/>
        <end position="47"/>
    </location>
</feature>
<accession>A0A939PBB7</accession>
<evidence type="ECO:0000313" key="3">
    <source>
        <dbReference type="Proteomes" id="UP000669179"/>
    </source>
</evidence>
<reference evidence="2" key="1">
    <citation type="submission" date="2021-03" db="EMBL/GenBank/DDBJ databases">
        <authorList>
            <person name="Kanchanasin P."/>
            <person name="Saeng-In P."/>
            <person name="Phongsopitanun W."/>
            <person name="Yuki M."/>
            <person name="Kudo T."/>
            <person name="Ohkuma M."/>
            <person name="Tanasupawat S."/>
        </authorList>
    </citation>
    <scope>NUCLEOTIDE SEQUENCE</scope>
    <source>
        <strain evidence="2">GKU 128</strain>
    </source>
</reference>
<dbReference type="EMBL" id="JAGEOJ010000008">
    <property type="protein sequence ID" value="MBO2449450.1"/>
    <property type="molecule type" value="Genomic_DNA"/>
</dbReference>
<dbReference type="RefSeq" id="WP_208257342.1">
    <property type="nucleotide sequence ID" value="NZ_JAGEOJ010000008.1"/>
</dbReference>
<keyword evidence="3" id="KW-1185">Reference proteome</keyword>
<name>A0A939PBB7_9ACTN</name>